<keyword evidence="2" id="KW-1185">Reference proteome</keyword>
<evidence type="ECO:0000313" key="1">
    <source>
        <dbReference type="EMBL" id="KDR66144.1"/>
    </source>
</evidence>
<dbReference type="Proteomes" id="UP000027222">
    <property type="component" value="Unassembled WGS sequence"/>
</dbReference>
<accession>A0A067SEH7</accession>
<reference evidence="2" key="1">
    <citation type="journal article" date="2014" name="Proc. Natl. Acad. Sci. U.S.A.">
        <title>Extensive sampling of basidiomycete genomes demonstrates inadequacy of the white-rot/brown-rot paradigm for wood decay fungi.</title>
        <authorList>
            <person name="Riley R."/>
            <person name="Salamov A.A."/>
            <person name="Brown D.W."/>
            <person name="Nagy L.G."/>
            <person name="Floudas D."/>
            <person name="Held B.W."/>
            <person name="Levasseur A."/>
            <person name="Lombard V."/>
            <person name="Morin E."/>
            <person name="Otillar R."/>
            <person name="Lindquist E.A."/>
            <person name="Sun H."/>
            <person name="LaButti K.M."/>
            <person name="Schmutz J."/>
            <person name="Jabbour D."/>
            <person name="Luo H."/>
            <person name="Baker S.E."/>
            <person name="Pisabarro A.G."/>
            <person name="Walton J.D."/>
            <person name="Blanchette R.A."/>
            <person name="Henrissat B."/>
            <person name="Martin F."/>
            <person name="Cullen D."/>
            <person name="Hibbett D.S."/>
            <person name="Grigoriev I.V."/>
        </authorList>
    </citation>
    <scope>NUCLEOTIDE SEQUENCE [LARGE SCALE GENOMIC DNA]</scope>
    <source>
        <strain evidence="2">CBS 339.88</strain>
    </source>
</reference>
<organism evidence="1 2">
    <name type="scientific">Galerina marginata (strain CBS 339.88)</name>
    <dbReference type="NCBI Taxonomy" id="685588"/>
    <lineage>
        <taxon>Eukaryota</taxon>
        <taxon>Fungi</taxon>
        <taxon>Dikarya</taxon>
        <taxon>Basidiomycota</taxon>
        <taxon>Agaricomycotina</taxon>
        <taxon>Agaricomycetes</taxon>
        <taxon>Agaricomycetidae</taxon>
        <taxon>Agaricales</taxon>
        <taxon>Agaricineae</taxon>
        <taxon>Strophariaceae</taxon>
        <taxon>Galerina</taxon>
    </lineage>
</organism>
<evidence type="ECO:0000313" key="2">
    <source>
        <dbReference type="Proteomes" id="UP000027222"/>
    </source>
</evidence>
<sequence>MRHRTGPASTSTHFLNTRILPLSFPVRHNDTCYLRTLAVRKARMALASSDHVDFHPIHPPSSSPPMFALPPTKPRAFTLLHGDQHPLILSTTVQTSIEVFYFNVVQRSLHCVSALALSPRSPSKINPLLDEGSGESRG</sequence>
<gene>
    <name evidence="1" type="ORF">GALMADRAFT_1209803</name>
</gene>
<name>A0A067SEH7_GALM3</name>
<dbReference type="HOGENOM" id="CLU_1855415_0_0_1"/>
<dbReference type="EMBL" id="KL142427">
    <property type="protein sequence ID" value="KDR66144.1"/>
    <property type="molecule type" value="Genomic_DNA"/>
</dbReference>
<dbReference type="AlphaFoldDB" id="A0A067SEH7"/>
<protein>
    <submittedName>
        <fullName evidence="1">Uncharacterized protein</fullName>
    </submittedName>
</protein>
<proteinExistence type="predicted"/>